<dbReference type="InterPro" id="IPR041474">
    <property type="entry name" value="NicS_C"/>
</dbReference>
<protein>
    <submittedName>
        <fullName evidence="6">Transcriptional regulator, TetR family</fullName>
    </submittedName>
</protein>
<dbReference type="PROSITE" id="PS50977">
    <property type="entry name" value="HTH_TETR_2"/>
    <property type="match status" value="1"/>
</dbReference>
<dbReference type="GO" id="GO:0003700">
    <property type="term" value="F:DNA-binding transcription factor activity"/>
    <property type="evidence" value="ECO:0007669"/>
    <property type="project" value="TreeGrafter"/>
</dbReference>
<sequence>MEYNPKQLLILESAEKLFASHGFHATSVRDIAHEAGVNIAMISYYFGSKEKLIESIFLKRIINWKAILNETLKDNSKTYIERLDSLIENFVRRIIGNPCFNLMMMRAQIQADMLVNDLIHESKKEVYEVIGAFINAGQEQGVFNKDVDVLMMVATLTGTTNHIMSTRHHFQRMSNLEHLSDSELQEYLIIHTSNHLKNLFKAILIHEA</sequence>
<evidence type="ECO:0000256" key="4">
    <source>
        <dbReference type="PROSITE-ProRule" id="PRU00335"/>
    </source>
</evidence>
<dbReference type="OrthoDB" id="9789566at2"/>
<reference evidence="7" key="1">
    <citation type="submission" date="2009-08" db="EMBL/GenBank/DDBJ databases">
        <title>The complete genome of Chitinophaga pinensis DSM 2588.</title>
        <authorList>
            <consortium name="US DOE Joint Genome Institute (JGI-PGF)"/>
            <person name="Lucas S."/>
            <person name="Copeland A."/>
            <person name="Lapidus A."/>
            <person name="Glavina del Rio T."/>
            <person name="Dalin E."/>
            <person name="Tice H."/>
            <person name="Bruce D."/>
            <person name="Goodwin L."/>
            <person name="Pitluck S."/>
            <person name="Kyrpides N."/>
            <person name="Mavromatis K."/>
            <person name="Ivanova N."/>
            <person name="Mikhailova N."/>
            <person name="Sims D."/>
            <person name="Meinche L."/>
            <person name="Brettin T."/>
            <person name="Detter J.C."/>
            <person name="Han C."/>
            <person name="Larimer F."/>
            <person name="Land M."/>
            <person name="Hauser L."/>
            <person name="Markowitz V."/>
            <person name="Cheng J.-F."/>
            <person name="Hugenholtz P."/>
            <person name="Woyke T."/>
            <person name="Wu D."/>
            <person name="Spring S."/>
            <person name="Klenk H.-P."/>
            <person name="Eisen J.A."/>
        </authorList>
    </citation>
    <scope>NUCLEOTIDE SEQUENCE [LARGE SCALE GENOMIC DNA]</scope>
    <source>
        <strain evidence="7">ATCC 43595 / DSM 2588 / LMG 13176 / NBRC 15968 / NCIMB 11800 / UQM 2034</strain>
    </source>
</reference>
<dbReference type="Proteomes" id="UP000002215">
    <property type="component" value="Chromosome"/>
</dbReference>
<evidence type="ECO:0000256" key="3">
    <source>
        <dbReference type="ARBA" id="ARBA00023163"/>
    </source>
</evidence>
<dbReference type="InterPro" id="IPR036271">
    <property type="entry name" value="Tet_transcr_reg_TetR-rel_C_sf"/>
</dbReference>
<accession>A0A979FZM0</accession>
<dbReference type="Pfam" id="PF17938">
    <property type="entry name" value="TetR_C_29"/>
    <property type="match status" value="1"/>
</dbReference>
<feature type="DNA-binding region" description="H-T-H motif" evidence="4">
    <location>
        <begin position="27"/>
        <end position="46"/>
    </location>
</feature>
<feature type="domain" description="HTH tetR-type" evidence="5">
    <location>
        <begin position="4"/>
        <end position="64"/>
    </location>
</feature>
<evidence type="ECO:0000259" key="5">
    <source>
        <dbReference type="PROSITE" id="PS50977"/>
    </source>
</evidence>
<dbReference type="GO" id="GO:0000976">
    <property type="term" value="F:transcription cis-regulatory region binding"/>
    <property type="evidence" value="ECO:0007669"/>
    <property type="project" value="TreeGrafter"/>
</dbReference>
<keyword evidence="2 4" id="KW-0238">DNA-binding</keyword>
<name>A0A979FZM0_CHIPD</name>
<dbReference type="SUPFAM" id="SSF46689">
    <property type="entry name" value="Homeodomain-like"/>
    <property type="match status" value="1"/>
</dbReference>
<dbReference type="EMBL" id="CP001699">
    <property type="protein sequence ID" value="ACU58058.1"/>
    <property type="molecule type" value="Genomic_DNA"/>
</dbReference>
<dbReference type="InterPro" id="IPR009057">
    <property type="entry name" value="Homeodomain-like_sf"/>
</dbReference>
<dbReference type="SUPFAM" id="SSF48498">
    <property type="entry name" value="Tetracyclin repressor-like, C-terminal domain"/>
    <property type="match status" value="1"/>
</dbReference>
<dbReference type="Gene3D" id="1.10.357.10">
    <property type="entry name" value="Tetracycline Repressor, domain 2"/>
    <property type="match status" value="1"/>
</dbReference>
<gene>
    <name evidence="6" type="ordered locus">Cpin_0560</name>
</gene>
<dbReference type="PANTHER" id="PTHR30055">
    <property type="entry name" value="HTH-TYPE TRANSCRIPTIONAL REGULATOR RUTR"/>
    <property type="match status" value="1"/>
</dbReference>
<proteinExistence type="predicted"/>
<dbReference type="InterPro" id="IPR023772">
    <property type="entry name" value="DNA-bd_HTH_TetR-type_CS"/>
</dbReference>
<dbReference type="PANTHER" id="PTHR30055:SF234">
    <property type="entry name" value="HTH-TYPE TRANSCRIPTIONAL REGULATOR BETI"/>
    <property type="match status" value="1"/>
</dbReference>
<organism evidence="6 7">
    <name type="scientific">Chitinophaga pinensis (strain ATCC 43595 / DSM 2588 / LMG 13176 / NBRC 15968 / NCIMB 11800 / UQM 2034)</name>
    <dbReference type="NCBI Taxonomy" id="485918"/>
    <lineage>
        <taxon>Bacteria</taxon>
        <taxon>Pseudomonadati</taxon>
        <taxon>Bacteroidota</taxon>
        <taxon>Chitinophagia</taxon>
        <taxon>Chitinophagales</taxon>
        <taxon>Chitinophagaceae</taxon>
        <taxon>Chitinophaga</taxon>
    </lineage>
</organism>
<dbReference type="PRINTS" id="PR00455">
    <property type="entry name" value="HTHTETR"/>
</dbReference>
<evidence type="ECO:0000313" key="6">
    <source>
        <dbReference type="EMBL" id="ACU58058.1"/>
    </source>
</evidence>
<dbReference type="InterPro" id="IPR001647">
    <property type="entry name" value="HTH_TetR"/>
</dbReference>
<reference evidence="6 7" key="2">
    <citation type="journal article" date="2010" name="Stand. Genomic Sci.">
        <title>Complete genome sequence of Chitinophaga pinensis type strain (UQM 2034).</title>
        <authorList>
            <person name="Glavina Del Rio T."/>
            <person name="Abt B."/>
            <person name="Spring S."/>
            <person name="Lapidus A."/>
            <person name="Nolan M."/>
            <person name="Tice H."/>
            <person name="Copeland A."/>
            <person name="Cheng J.F."/>
            <person name="Chen F."/>
            <person name="Bruce D."/>
            <person name="Goodwin L."/>
            <person name="Pitluck S."/>
            <person name="Ivanova N."/>
            <person name="Mavromatis K."/>
            <person name="Mikhailova N."/>
            <person name="Pati A."/>
            <person name="Chen A."/>
            <person name="Palaniappan K."/>
            <person name="Land M."/>
            <person name="Hauser L."/>
            <person name="Chang Y.J."/>
            <person name="Jeffries C.D."/>
            <person name="Chain P."/>
            <person name="Saunders E."/>
            <person name="Detter J.C."/>
            <person name="Brettin T."/>
            <person name="Rohde M."/>
            <person name="Goker M."/>
            <person name="Bristow J."/>
            <person name="Eisen J.A."/>
            <person name="Markowitz V."/>
            <person name="Hugenholtz P."/>
            <person name="Kyrpides N.C."/>
            <person name="Klenk H.P."/>
            <person name="Lucas S."/>
        </authorList>
    </citation>
    <scope>NUCLEOTIDE SEQUENCE [LARGE SCALE GENOMIC DNA]</scope>
    <source>
        <strain evidence="7">ATCC 43595 / DSM 2588 / LMG 13176 / NBRC 15968 / NCIMB 11800 / UQM 2034</strain>
    </source>
</reference>
<dbReference type="PROSITE" id="PS01081">
    <property type="entry name" value="HTH_TETR_1"/>
    <property type="match status" value="1"/>
</dbReference>
<keyword evidence="3" id="KW-0804">Transcription</keyword>
<evidence type="ECO:0000256" key="1">
    <source>
        <dbReference type="ARBA" id="ARBA00023015"/>
    </source>
</evidence>
<dbReference type="InterPro" id="IPR050109">
    <property type="entry name" value="HTH-type_TetR-like_transc_reg"/>
</dbReference>
<dbReference type="AlphaFoldDB" id="A0A979FZM0"/>
<keyword evidence="1" id="KW-0805">Transcription regulation</keyword>
<dbReference type="RefSeq" id="WP_012788234.1">
    <property type="nucleotide sequence ID" value="NC_013132.1"/>
</dbReference>
<evidence type="ECO:0000313" key="7">
    <source>
        <dbReference type="Proteomes" id="UP000002215"/>
    </source>
</evidence>
<evidence type="ECO:0000256" key="2">
    <source>
        <dbReference type="ARBA" id="ARBA00023125"/>
    </source>
</evidence>
<dbReference type="Pfam" id="PF00440">
    <property type="entry name" value="TetR_N"/>
    <property type="match status" value="1"/>
</dbReference>
<dbReference type="KEGG" id="cpi:Cpin_0560"/>